<proteinExistence type="predicted"/>
<comment type="caution">
    <text evidence="2">The sequence shown here is derived from an EMBL/GenBank/DDBJ whole genome shotgun (WGS) entry which is preliminary data.</text>
</comment>
<sequence length="543" mass="60289">MARPPKSTALRAPTGPQLYQEWKSRVQATHNALTELSRATDSAVPDRNPHLLAFLQHYAELEAWQTRLDRKYDNADAMLEQWKHSHDAPPDITPACKDYACKHHSAPALIILSVLPTDTLHDRLAAVDAEGADDDAAADADASHPTQNAALGSARRISHMQLASFLLLLLGLFSSPILLLYRRPIPVPPGFWDQSAGNLTSLLNAEPATLNISLQTRALGLCAIDHARCLLSPSLVDVAKVHVHQRPFGSSLGHCIPFQCSATAGLLDEAGVSKNAFKDLHVKFSNLESTFADMVAFDSTLSANQSALLDILLQASRNPPPPPPCASSLPMRAKCLFANWIRANCGPCLLHSWFRLAFTLLLPPLHSERSIQQAAAIHRRVSRLLQRLAADIAIQQTMRKDCIAKANDVQTTVLWPITTLHTKDSLQQVEVIQYYFRYIIPNACLGRDSPRKFQEWSDRVYVQQLEESQGSDIGAQLSDSSSAYEARATNIQRLGYWTEETRLVGMTRMTSDFLQGLRQRFTSVDAMLSTWRMVLLDGREEEP</sequence>
<dbReference type="AlphaFoldDB" id="A0A139H4L7"/>
<organism evidence="2 3">
    <name type="scientific">Pseudocercospora eumusae</name>
    <dbReference type="NCBI Taxonomy" id="321146"/>
    <lineage>
        <taxon>Eukaryota</taxon>
        <taxon>Fungi</taxon>
        <taxon>Dikarya</taxon>
        <taxon>Ascomycota</taxon>
        <taxon>Pezizomycotina</taxon>
        <taxon>Dothideomycetes</taxon>
        <taxon>Dothideomycetidae</taxon>
        <taxon>Mycosphaerellales</taxon>
        <taxon>Mycosphaerellaceae</taxon>
        <taxon>Pseudocercospora</taxon>
    </lineage>
</organism>
<dbReference type="OrthoDB" id="10405554at2759"/>
<keyword evidence="1" id="KW-0472">Membrane</keyword>
<reference evidence="2 3" key="1">
    <citation type="submission" date="2015-07" db="EMBL/GenBank/DDBJ databases">
        <title>Comparative genomics of the Sigatoka disease complex on banana suggests a link between parallel evolutionary changes in Pseudocercospora fijiensis and Pseudocercospora eumusae and increased virulence on the banana host.</title>
        <authorList>
            <person name="Chang T.-C."/>
            <person name="Salvucci A."/>
            <person name="Crous P.W."/>
            <person name="Stergiopoulos I."/>
        </authorList>
    </citation>
    <scope>NUCLEOTIDE SEQUENCE [LARGE SCALE GENOMIC DNA]</scope>
    <source>
        <strain evidence="2 3">CBS 114824</strain>
    </source>
</reference>
<dbReference type="EMBL" id="LFZN01000144">
    <property type="protein sequence ID" value="KXS97393.1"/>
    <property type="molecule type" value="Genomic_DNA"/>
</dbReference>
<keyword evidence="1" id="KW-0812">Transmembrane</keyword>
<keyword evidence="3" id="KW-1185">Reference proteome</keyword>
<feature type="transmembrane region" description="Helical" evidence="1">
    <location>
        <begin position="162"/>
        <end position="181"/>
    </location>
</feature>
<accession>A0A139H4L7</accession>
<gene>
    <name evidence="2" type="ORF">AC578_6821</name>
</gene>
<protein>
    <submittedName>
        <fullName evidence="2">Uncharacterized protein</fullName>
    </submittedName>
</protein>
<evidence type="ECO:0000313" key="3">
    <source>
        <dbReference type="Proteomes" id="UP000070133"/>
    </source>
</evidence>
<evidence type="ECO:0000313" key="2">
    <source>
        <dbReference type="EMBL" id="KXS97393.1"/>
    </source>
</evidence>
<evidence type="ECO:0000256" key="1">
    <source>
        <dbReference type="SAM" id="Phobius"/>
    </source>
</evidence>
<keyword evidence="1" id="KW-1133">Transmembrane helix</keyword>
<dbReference type="Proteomes" id="UP000070133">
    <property type="component" value="Unassembled WGS sequence"/>
</dbReference>
<name>A0A139H4L7_9PEZI</name>